<evidence type="ECO:0000313" key="2">
    <source>
        <dbReference type="Proteomes" id="UP001358586"/>
    </source>
</evidence>
<sequence>MLLQKFKEHGWDPLFEKVKLFCKNHEMEVLNIDSLLTEINSHFTNKVVKLLALSFALDPRDNYKAFRVENICKNYSSCANSSHVYCNNKINIFSHENYEDKASQ</sequence>
<keyword evidence="2" id="KW-1185">Reference proteome</keyword>
<dbReference type="InterPro" id="IPR055298">
    <property type="entry name" value="AtLOH3-like"/>
</dbReference>
<proteinExistence type="predicted"/>
<dbReference type="PANTHER" id="PTHR11697:SF230">
    <property type="entry name" value="ZINC FINGER, MYM DOMAIN CONTAINING 1"/>
    <property type="match status" value="1"/>
</dbReference>
<reference evidence="1 2" key="1">
    <citation type="submission" date="2023-03" db="EMBL/GenBank/DDBJ databases">
        <title>WGS of Gossypium arboreum.</title>
        <authorList>
            <person name="Yu D."/>
        </authorList>
    </citation>
    <scope>NUCLEOTIDE SEQUENCE [LARGE SCALE GENOMIC DNA]</scope>
    <source>
        <tissue evidence="1">Leaf</tissue>
    </source>
</reference>
<dbReference type="Proteomes" id="UP001358586">
    <property type="component" value="Chromosome 11"/>
</dbReference>
<comment type="caution">
    <text evidence="1">The sequence shown here is derived from an EMBL/GenBank/DDBJ whole genome shotgun (WGS) entry which is preliminary data.</text>
</comment>
<dbReference type="EMBL" id="JARKNE010000011">
    <property type="protein sequence ID" value="KAK5784556.1"/>
    <property type="molecule type" value="Genomic_DNA"/>
</dbReference>
<accession>A0ABR0N1Z2</accession>
<dbReference type="PANTHER" id="PTHR11697">
    <property type="entry name" value="GENERAL TRANSCRIPTION FACTOR 2-RELATED ZINC FINGER PROTEIN"/>
    <property type="match status" value="1"/>
</dbReference>
<gene>
    <name evidence="1" type="ORF">PVK06_039082</name>
</gene>
<protein>
    <submittedName>
        <fullName evidence="1">Uncharacterized protein</fullName>
    </submittedName>
</protein>
<name>A0ABR0N1Z2_GOSAR</name>
<organism evidence="1 2">
    <name type="scientific">Gossypium arboreum</name>
    <name type="common">Tree cotton</name>
    <name type="synonym">Gossypium nanking</name>
    <dbReference type="NCBI Taxonomy" id="29729"/>
    <lineage>
        <taxon>Eukaryota</taxon>
        <taxon>Viridiplantae</taxon>
        <taxon>Streptophyta</taxon>
        <taxon>Embryophyta</taxon>
        <taxon>Tracheophyta</taxon>
        <taxon>Spermatophyta</taxon>
        <taxon>Magnoliopsida</taxon>
        <taxon>eudicotyledons</taxon>
        <taxon>Gunneridae</taxon>
        <taxon>Pentapetalae</taxon>
        <taxon>rosids</taxon>
        <taxon>malvids</taxon>
        <taxon>Malvales</taxon>
        <taxon>Malvaceae</taxon>
        <taxon>Malvoideae</taxon>
        <taxon>Gossypium</taxon>
    </lineage>
</organism>
<evidence type="ECO:0000313" key="1">
    <source>
        <dbReference type="EMBL" id="KAK5784556.1"/>
    </source>
</evidence>